<evidence type="ECO:0000256" key="1">
    <source>
        <dbReference type="SAM" id="Phobius"/>
    </source>
</evidence>
<evidence type="ECO:0000313" key="3">
    <source>
        <dbReference type="EMBL" id="KAF2639752.1"/>
    </source>
</evidence>
<dbReference type="Proteomes" id="UP000799753">
    <property type="component" value="Unassembled WGS sequence"/>
</dbReference>
<feature type="transmembrane region" description="Helical" evidence="1">
    <location>
        <begin position="15"/>
        <end position="33"/>
    </location>
</feature>
<reference evidence="3" key="1">
    <citation type="journal article" date="2020" name="Stud. Mycol.">
        <title>101 Dothideomycetes genomes: a test case for predicting lifestyles and emergence of pathogens.</title>
        <authorList>
            <person name="Haridas S."/>
            <person name="Albert R."/>
            <person name="Binder M."/>
            <person name="Bloem J."/>
            <person name="Labutti K."/>
            <person name="Salamov A."/>
            <person name="Andreopoulos B."/>
            <person name="Baker S."/>
            <person name="Barry K."/>
            <person name="Bills G."/>
            <person name="Bluhm B."/>
            <person name="Cannon C."/>
            <person name="Castanera R."/>
            <person name="Culley D."/>
            <person name="Daum C."/>
            <person name="Ezra D."/>
            <person name="Gonzalez J."/>
            <person name="Henrissat B."/>
            <person name="Kuo A."/>
            <person name="Liang C."/>
            <person name="Lipzen A."/>
            <person name="Lutzoni F."/>
            <person name="Magnuson J."/>
            <person name="Mondo S."/>
            <person name="Nolan M."/>
            <person name="Ohm R."/>
            <person name="Pangilinan J."/>
            <person name="Park H.-J."/>
            <person name="Ramirez L."/>
            <person name="Alfaro M."/>
            <person name="Sun H."/>
            <person name="Tritt A."/>
            <person name="Yoshinaga Y."/>
            <person name="Zwiers L.-H."/>
            <person name="Turgeon B."/>
            <person name="Goodwin S."/>
            <person name="Spatafora J."/>
            <person name="Crous P."/>
            <person name="Grigoriev I."/>
        </authorList>
    </citation>
    <scope>NUCLEOTIDE SEQUENCE</scope>
    <source>
        <strain evidence="3">CBS 473.64</strain>
    </source>
</reference>
<evidence type="ECO:0000259" key="2">
    <source>
        <dbReference type="Pfam" id="PF24864"/>
    </source>
</evidence>
<sequence>MPGSRERRTKRVKQLCARAVFISATVFTAPFYWRQYYQKTSRYRMKEQKKRDLERAQRLAPPPIREREYALSISSTLNVEPTISSQRAEEEEPSLFFRLPYELRLAIYEDVIGPHNLHIIWKDGMLHSFRCYAHPSKPRTHTLDLTDGLYRDFDQKRLTYLEQGHCWRDERYYRYLTLIPGSGIGVLPLLQTCRSM</sequence>
<organism evidence="3 4">
    <name type="scientific">Massarina eburnea CBS 473.64</name>
    <dbReference type="NCBI Taxonomy" id="1395130"/>
    <lineage>
        <taxon>Eukaryota</taxon>
        <taxon>Fungi</taxon>
        <taxon>Dikarya</taxon>
        <taxon>Ascomycota</taxon>
        <taxon>Pezizomycotina</taxon>
        <taxon>Dothideomycetes</taxon>
        <taxon>Pleosporomycetidae</taxon>
        <taxon>Pleosporales</taxon>
        <taxon>Massarineae</taxon>
        <taxon>Massarinaceae</taxon>
        <taxon>Massarina</taxon>
    </lineage>
</organism>
<protein>
    <recommendedName>
        <fullName evidence="2">DUF7730 domain-containing protein</fullName>
    </recommendedName>
</protein>
<keyword evidence="1" id="KW-0472">Membrane</keyword>
<feature type="domain" description="DUF7730" evidence="2">
    <location>
        <begin position="92"/>
        <end position="137"/>
    </location>
</feature>
<gene>
    <name evidence="3" type="ORF">P280DRAFT_47519</name>
</gene>
<name>A0A6A6RXN1_9PLEO</name>
<accession>A0A6A6RXN1</accession>
<proteinExistence type="predicted"/>
<dbReference type="InterPro" id="IPR056632">
    <property type="entry name" value="DUF7730"/>
</dbReference>
<keyword evidence="1" id="KW-0812">Transmembrane</keyword>
<dbReference type="EMBL" id="MU006786">
    <property type="protein sequence ID" value="KAF2639752.1"/>
    <property type="molecule type" value="Genomic_DNA"/>
</dbReference>
<keyword evidence="4" id="KW-1185">Reference proteome</keyword>
<keyword evidence="1" id="KW-1133">Transmembrane helix</keyword>
<evidence type="ECO:0000313" key="4">
    <source>
        <dbReference type="Proteomes" id="UP000799753"/>
    </source>
</evidence>
<dbReference type="AlphaFoldDB" id="A0A6A6RXN1"/>
<dbReference type="OrthoDB" id="3801532at2759"/>
<dbReference type="Pfam" id="PF24864">
    <property type="entry name" value="DUF7730"/>
    <property type="match status" value="1"/>
</dbReference>